<sequence>MFGPIEGRRHDSFMLGESGLEDQLRNIAKPDGEPYVLYGDPAYGLTNNILAPFREAGLTAAEKAFNRAMSKVRVSVELGFGKIAQYLAFLDFKKNFKILLQPVAKYYIVASLLINCHTCLYGSATGKYFNLDPPSLERYISNT</sequence>
<dbReference type="Proteomes" id="UP001152795">
    <property type="component" value="Unassembled WGS sequence"/>
</dbReference>
<comment type="caution">
    <text evidence="3">The sequence shown here is derived from an EMBL/GenBank/DDBJ whole genome shotgun (WGS) entry which is preliminary data.</text>
</comment>
<dbReference type="GO" id="GO:0046872">
    <property type="term" value="F:metal ion binding"/>
    <property type="evidence" value="ECO:0007669"/>
    <property type="project" value="UniProtKB-KW"/>
</dbReference>
<organism evidence="3 4">
    <name type="scientific">Paramuricea clavata</name>
    <name type="common">Red gorgonian</name>
    <name type="synonym">Violescent sea-whip</name>
    <dbReference type="NCBI Taxonomy" id="317549"/>
    <lineage>
        <taxon>Eukaryota</taxon>
        <taxon>Metazoa</taxon>
        <taxon>Cnidaria</taxon>
        <taxon>Anthozoa</taxon>
        <taxon>Octocorallia</taxon>
        <taxon>Malacalcyonacea</taxon>
        <taxon>Plexauridae</taxon>
        <taxon>Paramuricea</taxon>
    </lineage>
</organism>
<keyword evidence="4" id="KW-1185">Reference proteome</keyword>
<protein>
    <submittedName>
        <fullName evidence="3">Uncharacterized protein</fullName>
    </submittedName>
</protein>
<reference evidence="3" key="1">
    <citation type="submission" date="2020-04" db="EMBL/GenBank/DDBJ databases">
        <authorList>
            <person name="Alioto T."/>
            <person name="Alioto T."/>
            <person name="Gomez Garrido J."/>
        </authorList>
    </citation>
    <scope>NUCLEOTIDE SEQUENCE</scope>
    <source>
        <strain evidence="3">A484AB</strain>
    </source>
</reference>
<evidence type="ECO:0000313" key="3">
    <source>
        <dbReference type="EMBL" id="CAB4023045.1"/>
    </source>
</evidence>
<dbReference type="Pfam" id="PF13359">
    <property type="entry name" value="DDE_Tnp_4"/>
    <property type="match status" value="1"/>
</dbReference>
<name>A0A7D9J6I9_PARCT</name>
<dbReference type="EMBL" id="CACRXK020012285">
    <property type="protein sequence ID" value="CAB4023045.1"/>
    <property type="molecule type" value="Genomic_DNA"/>
</dbReference>
<dbReference type="AlphaFoldDB" id="A0A7D9J6I9"/>
<dbReference type="OrthoDB" id="5972365at2759"/>
<gene>
    <name evidence="3" type="ORF">PACLA_8A027585</name>
</gene>
<dbReference type="InterPro" id="IPR027806">
    <property type="entry name" value="HARBI1_dom"/>
</dbReference>
<evidence type="ECO:0000256" key="1">
    <source>
        <dbReference type="ARBA" id="ARBA00001968"/>
    </source>
</evidence>
<evidence type="ECO:0000313" key="4">
    <source>
        <dbReference type="Proteomes" id="UP001152795"/>
    </source>
</evidence>
<proteinExistence type="predicted"/>
<accession>A0A7D9J6I9</accession>
<comment type="cofactor">
    <cofactor evidence="1">
        <name>a divalent metal cation</name>
        <dbReference type="ChEBI" id="CHEBI:60240"/>
    </cofactor>
</comment>
<keyword evidence="2" id="KW-0479">Metal-binding</keyword>
<evidence type="ECO:0000256" key="2">
    <source>
        <dbReference type="ARBA" id="ARBA00022723"/>
    </source>
</evidence>